<feature type="non-terminal residue" evidence="2">
    <location>
        <position position="1"/>
    </location>
</feature>
<reference evidence="2" key="1">
    <citation type="journal article" date="2020" name="Stud. Mycol.">
        <title>101 Dothideomycetes genomes: a test case for predicting lifestyles and emergence of pathogens.</title>
        <authorList>
            <person name="Haridas S."/>
            <person name="Albert R."/>
            <person name="Binder M."/>
            <person name="Bloem J."/>
            <person name="Labutti K."/>
            <person name="Salamov A."/>
            <person name="Andreopoulos B."/>
            <person name="Baker S."/>
            <person name="Barry K."/>
            <person name="Bills G."/>
            <person name="Bluhm B."/>
            <person name="Cannon C."/>
            <person name="Castanera R."/>
            <person name="Culley D."/>
            <person name="Daum C."/>
            <person name="Ezra D."/>
            <person name="Gonzalez J."/>
            <person name="Henrissat B."/>
            <person name="Kuo A."/>
            <person name="Liang C."/>
            <person name="Lipzen A."/>
            <person name="Lutzoni F."/>
            <person name="Magnuson J."/>
            <person name="Mondo S."/>
            <person name="Nolan M."/>
            <person name="Ohm R."/>
            <person name="Pangilinan J."/>
            <person name="Park H.-J."/>
            <person name="Ramirez L."/>
            <person name="Alfaro M."/>
            <person name="Sun H."/>
            <person name="Tritt A."/>
            <person name="Yoshinaga Y."/>
            <person name="Zwiers L.-H."/>
            <person name="Turgeon B."/>
            <person name="Goodwin S."/>
            <person name="Spatafora J."/>
            <person name="Crous P."/>
            <person name="Grigoriev I."/>
        </authorList>
    </citation>
    <scope>NUCLEOTIDE SEQUENCE</scope>
    <source>
        <strain evidence="2">CBS 110217</strain>
    </source>
</reference>
<organism evidence="2 3">
    <name type="scientific">Setomelanomma holmii</name>
    <dbReference type="NCBI Taxonomy" id="210430"/>
    <lineage>
        <taxon>Eukaryota</taxon>
        <taxon>Fungi</taxon>
        <taxon>Dikarya</taxon>
        <taxon>Ascomycota</taxon>
        <taxon>Pezizomycotina</taxon>
        <taxon>Dothideomycetes</taxon>
        <taxon>Pleosporomycetidae</taxon>
        <taxon>Pleosporales</taxon>
        <taxon>Pleosporineae</taxon>
        <taxon>Phaeosphaeriaceae</taxon>
        <taxon>Setomelanomma</taxon>
    </lineage>
</organism>
<gene>
    <name evidence="2" type="ORF">EK21DRAFT_13359</name>
</gene>
<proteinExistence type="predicted"/>
<evidence type="ECO:0000313" key="3">
    <source>
        <dbReference type="Proteomes" id="UP000799777"/>
    </source>
</evidence>
<dbReference type="InterPro" id="IPR014044">
    <property type="entry name" value="CAP_dom"/>
</dbReference>
<dbReference type="SUPFAM" id="SSF55797">
    <property type="entry name" value="PR-1-like"/>
    <property type="match status" value="1"/>
</dbReference>
<keyword evidence="3" id="KW-1185">Reference proteome</keyword>
<evidence type="ECO:0000259" key="1">
    <source>
        <dbReference type="Pfam" id="PF00188"/>
    </source>
</evidence>
<dbReference type="OrthoDB" id="5350391at2759"/>
<accession>A0A9P4GZJ5</accession>
<dbReference type="Proteomes" id="UP000799777">
    <property type="component" value="Unassembled WGS sequence"/>
</dbReference>
<dbReference type="EMBL" id="ML978282">
    <property type="protein sequence ID" value="KAF2024837.1"/>
    <property type="molecule type" value="Genomic_DNA"/>
</dbReference>
<protein>
    <recommendedName>
        <fullName evidence="1">SCP domain-containing protein</fullName>
    </recommendedName>
</protein>
<feature type="non-terminal residue" evidence="2">
    <location>
        <position position="135"/>
    </location>
</feature>
<dbReference type="AlphaFoldDB" id="A0A9P4GZJ5"/>
<evidence type="ECO:0000313" key="2">
    <source>
        <dbReference type="EMBL" id="KAF2024837.1"/>
    </source>
</evidence>
<name>A0A9P4GZJ5_9PLEO</name>
<dbReference type="InterPro" id="IPR035940">
    <property type="entry name" value="CAP_sf"/>
</dbReference>
<sequence>SAAAAIEVSNTTSYMVVVDEWRTNLALPKLTRDAILEANAYKTCVDGDGQMVHQLNSGTLAQVLAPGDVKQNFKHIFVGAWLCEKPNMAGMSGVCGKESIGWHYLTTDHADILTSTKYTKIGCASSGGIAGCDLA</sequence>
<comment type="caution">
    <text evidence="2">The sequence shown here is derived from an EMBL/GenBank/DDBJ whole genome shotgun (WGS) entry which is preliminary data.</text>
</comment>
<dbReference type="Pfam" id="PF00188">
    <property type="entry name" value="CAP"/>
    <property type="match status" value="1"/>
</dbReference>
<feature type="domain" description="SCP" evidence="1">
    <location>
        <begin position="18"/>
        <end position="127"/>
    </location>
</feature>